<dbReference type="OrthoDB" id="3553147at2759"/>
<organism evidence="2 3">
    <name type="scientific">Oidiodendron maius (strain Zn)</name>
    <dbReference type="NCBI Taxonomy" id="913774"/>
    <lineage>
        <taxon>Eukaryota</taxon>
        <taxon>Fungi</taxon>
        <taxon>Dikarya</taxon>
        <taxon>Ascomycota</taxon>
        <taxon>Pezizomycotina</taxon>
        <taxon>Leotiomycetes</taxon>
        <taxon>Leotiomycetes incertae sedis</taxon>
        <taxon>Myxotrichaceae</taxon>
        <taxon>Oidiodendron</taxon>
    </lineage>
</organism>
<reference evidence="2 3" key="1">
    <citation type="submission" date="2014-04" db="EMBL/GenBank/DDBJ databases">
        <authorList>
            <consortium name="DOE Joint Genome Institute"/>
            <person name="Kuo A."/>
            <person name="Martino E."/>
            <person name="Perotto S."/>
            <person name="Kohler A."/>
            <person name="Nagy L.G."/>
            <person name="Floudas D."/>
            <person name="Copeland A."/>
            <person name="Barry K.W."/>
            <person name="Cichocki N."/>
            <person name="Veneault-Fourrey C."/>
            <person name="LaButti K."/>
            <person name="Lindquist E.A."/>
            <person name="Lipzen A."/>
            <person name="Lundell T."/>
            <person name="Morin E."/>
            <person name="Murat C."/>
            <person name="Sun H."/>
            <person name="Tunlid A."/>
            <person name="Henrissat B."/>
            <person name="Grigoriev I.V."/>
            <person name="Hibbett D.S."/>
            <person name="Martin F."/>
            <person name="Nordberg H.P."/>
            <person name="Cantor M.N."/>
            <person name="Hua S.X."/>
        </authorList>
    </citation>
    <scope>NUCLEOTIDE SEQUENCE [LARGE SCALE GENOMIC DNA]</scope>
    <source>
        <strain evidence="2 3">Zn</strain>
    </source>
</reference>
<feature type="non-terminal residue" evidence="2">
    <location>
        <position position="1"/>
    </location>
</feature>
<keyword evidence="3" id="KW-1185">Reference proteome</keyword>
<dbReference type="Pfam" id="PF06985">
    <property type="entry name" value="HET"/>
    <property type="match status" value="1"/>
</dbReference>
<dbReference type="PANTHER" id="PTHR24148">
    <property type="entry name" value="ANKYRIN REPEAT DOMAIN-CONTAINING PROTEIN 39 HOMOLOG-RELATED"/>
    <property type="match status" value="1"/>
</dbReference>
<dbReference type="STRING" id="913774.A0A0C3CJZ0"/>
<dbReference type="InterPro" id="IPR010730">
    <property type="entry name" value="HET"/>
</dbReference>
<evidence type="ECO:0000259" key="1">
    <source>
        <dbReference type="Pfam" id="PF06985"/>
    </source>
</evidence>
<dbReference type="AlphaFoldDB" id="A0A0C3CJZ0"/>
<feature type="domain" description="Heterokaryon incompatibility" evidence="1">
    <location>
        <begin position="31"/>
        <end position="116"/>
    </location>
</feature>
<dbReference type="PANTHER" id="PTHR24148:SF64">
    <property type="entry name" value="HETEROKARYON INCOMPATIBILITY DOMAIN-CONTAINING PROTEIN"/>
    <property type="match status" value="1"/>
</dbReference>
<evidence type="ECO:0000313" key="3">
    <source>
        <dbReference type="Proteomes" id="UP000054321"/>
    </source>
</evidence>
<dbReference type="InParanoid" id="A0A0C3CJZ0"/>
<dbReference type="Proteomes" id="UP000054321">
    <property type="component" value="Unassembled WGS sequence"/>
</dbReference>
<dbReference type="EMBL" id="KN832879">
    <property type="protein sequence ID" value="KIM99253.1"/>
    <property type="molecule type" value="Genomic_DNA"/>
</dbReference>
<evidence type="ECO:0000313" key="2">
    <source>
        <dbReference type="EMBL" id="KIM99253.1"/>
    </source>
</evidence>
<dbReference type="InterPro" id="IPR052895">
    <property type="entry name" value="HetReg/Transcr_Mod"/>
</dbReference>
<feature type="non-terminal residue" evidence="2">
    <location>
        <position position="117"/>
    </location>
</feature>
<accession>A0A0C3CJZ0</accession>
<dbReference type="HOGENOM" id="CLU_004184_6_2_1"/>
<name>A0A0C3CJZ0_OIDMZ</name>
<proteinExistence type="predicted"/>
<gene>
    <name evidence="2" type="ORF">OIDMADRAFT_97589</name>
</gene>
<sequence length="117" mass="13179">IRVLHLAPSTSLSSPLQCELFEVNLDQRPSFEALSYVWGRMTPGRHIFCSGSQLPITENCEAALRCLRHHERPRVLWVDAICINQSSNEEKSVQVALMGRIYGQSARVLAWLGKSSE</sequence>
<protein>
    <recommendedName>
        <fullName evidence="1">Heterokaryon incompatibility domain-containing protein</fullName>
    </recommendedName>
</protein>
<reference evidence="3" key="2">
    <citation type="submission" date="2015-01" db="EMBL/GenBank/DDBJ databases">
        <title>Evolutionary Origins and Diversification of the Mycorrhizal Mutualists.</title>
        <authorList>
            <consortium name="DOE Joint Genome Institute"/>
            <consortium name="Mycorrhizal Genomics Consortium"/>
            <person name="Kohler A."/>
            <person name="Kuo A."/>
            <person name="Nagy L.G."/>
            <person name="Floudas D."/>
            <person name="Copeland A."/>
            <person name="Barry K.W."/>
            <person name="Cichocki N."/>
            <person name="Veneault-Fourrey C."/>
            <person name="LaButti K."/>
            <person name="Lindquist E.A."/>
            <person name="Lipzen A."/>
            <person name="Lundell T."/>
            <person name="Morin E."/>
            <person name="Murat C."/>
            <person name="Riley R."/>
            <person name="Ohm R."/>
            <person name="Sun H."/>
            <person name="Tunlid A."/>
            <person name="Henrissat B."/>
            <person name="Grigoriev I.V."/>
            <person name="Hibbett D.S."/>
            <person name="Martin F."/>
        </authorList>
    </citation>
    <scope>NUCLEOTIDE SEQUENCE [LARGE SCALE GENOMIC DNA]</scope>
    <source>
        <strain evidence="3">Zn</strain>
    </source>
</reference>